<protein>
    <submittedName>
        <fullName evidence="1">Uncharacterized protein</fullName>
    </submittedName>
</protein>
<dbReference type="PATRIC" id="fig|1408103.3.peg.470"/>
<name>A0A0M2T3W6_9BACI</name>
<organism evidence="1 2">
    <name type="scientific">Mesobacillus campisalis</name>
    <dbReference type="NCBI Taxonomy" id="1408103"/>
    <lineage>
        <taxon>Bacteria</taxon>
        <taxon>Bacillati</taxon>
        <taxon>Bacillota</taxon>
        <taxon>Bacilli</taxon>
        <taxon>Bacillales</taxon>
        <taxon>Bacillaceae</taxon>
        <taxon>Mesobacillus</taxon>
    </lineage>
</organism>
<dbReference type="EMBL" id="LAYY01000002">
    <property type="protein sequence ID" value="KKK39495.1"/>
    <property type="molecule type" value="Genomic_DNA"/>
</dbReference>
<keyword evidence="2" id="KW-1185">Reference proteome</keyword>
<gene>
    <name evidence="1" type="ORF">WQ57_02050</name>
</gene>
<evidence type="ECO:0000313" key="1">
    <source>
        <dbReference type="EMBL" id="KKK39495.1"/>
    </source>
</evidence>
<dbReference type="AlphaFoldDB" id="A0A0M2T3W6"/>
<dbReference type="Proteomes" id="UP000034166">
    <property type="component" value="Unassembled WGS sequence"/>
</dbReference>
<sequence length="59" mass="7121">MLPKGLGFWIVKALKAYKDKLYLIEEQDKYRLQEHKLAKAQEEQREIYACQRTSKSMHH</sequence>
<accession>A0A0M2T3W6</accession>
<comment type="caution">
    <text evidence="1">The sequence shown here is derived from an EMBL/GenBank/DDBJ whole genome shotgun (WGS) entry which is preliminary data.</text>
</comment>
<reference evidence="1 2" key="1">
    <citation type="submission" date="2015-04" db="EMBL/GenBank/DDBJ databases">
        <title>Taxonomic description and genome sequence of Bacillus campisalis sp. nov., a novel member of the genus Bacillus isolated from solar saltern.</title>
        <authorList>
            <person name="Mathan Kumar R."/>
            <person name="Kaur G."/>
            <person name="Kumar A."/>
            <person name="Singh N.K."/>
            <person name="Kaur N."/>
            <person name="Kumar N."/>
            <person name="Mayilraj S."/>
        </authorList>
    </citation>
    <scope>NUCLEOTIDE SEQUENCE [LARGE SCALE GENOMIC DNA]</scope>
    <source>
        <strain evidence="1 2">SA2-6</strain>
    </source>
</reference>
<proteinExistence type="predicted"/>
<evidence type="ECO:0000313" key="2">
    <source>
        <dbReference type="Proteomes" id="UP000034166"/>
    </source>
</evidence>